<reference evidence="3" key="2">
    <citation type="submission" date="2021-01" db="EMBL/GenBank/DDBJ databases">
        <authorList>
            <person name="Schikora-Tamarit M.A."/>
        </authorList>
    </citation>
    <scope>NUCLEOTIDE SEQUENCE</scope>
    <source>
        <strain evidence="3">CBS2887</strain>
    </source>
</reference>
<comment type="caution">
    <text evidence="3">The sequence shown here is derived from an EMBL/GenBank/DDBJ whole genome shotgun (WGS) entry which is preliminary data.</text>
</comment>
<dbReference type="AlphaFoldDB" id="A0A9P8QAF9"/>
<keyword evidence="2" id="KW-0472">Membrane</keyword>
<keyword evidence="4" id="KW-1185">Reference proteome</keyword>
<organism evidence="3 4">
    <name type="scientific">Wickerhamomyces pijperi</name>
    <name type="common">Yeast</name>
    <name type="synonym">Pichia pijperi</name>
    <dbReference type="NCBI Taxonomy" id="599730"/>
    <lineage>
        <taxon>Eukaryota</taxon>
        <taxon>Fungi</taxon>
        <taxon>Dikarya</taxon>
        <taxon>Ascomycota</taxon>
        <taxon>Saccharomycotina</taxon>
        <taxon>Saccharomycetes</taxon>
        <taxon>Phaffomycetales</taxon>
        <taxon>Wickerhamomycetaceae</taxon>
        <taxon>Wickerhamomyces</taxon>
    </lineage>
</organism>
<keyword evidence="2" id="KW-0812">Transmembrane</keyword>
<evidence type="ECO:0000256" key="2">
    <source>
        <dbReference type="SAM" id="Phobius"/>
    </source>
</evidence>
<sequence>MTAVAVGQIDSLPIDIAVAVMASLVAHLHWTSASLVEVKLCVKRYKSGNSMSLVVVLGVVVVCCWVAAAVVAGCRICDDIFWLSVGTDIVGSLELLNCVFECDKEELPGGDNVVCWNGTCSDETAAVAGLTGVEVPVLTLVSEVFLIILMVNSQGITLPVQSLSTDRILLLSNDGGNFTDSDHLNEGLSVNPWNVLRKIIQSEHRHITIVQLNHLRPTKPNRTGNVSLVQIPEQDFGNSQITGTQRRSRGWDVSMEPKPLGNRDSVTGPEVGVTHDIIKPIPETEKHNQRLNHCDRISFITGVK</sequence>
<accession>A0A9P8QAF9</accession>
<dbReference type="EMBL" id="JAEUBG010000861">
    <property type="protein sequence ID" value="KAH3687377.1"/>
    <property type="molecule type" value="Genomic_DNA"/>
</dbReference>
<dbReference type="Proteomes" id="UP000774326">
    <property type="component" value="Unassembled WGS sequence"/>
</dbReference>
<evidence type="ECO:0000313" key="4">
    <source>
        <dbReference type="Proteomes" id="UP000774326"/>
    </source>
</evidence>
<feature type="region of interest" description="Disordered" evidence="1">
    <location>
        <begin position="238"/>
        <end position="270"/>
    </location>
</feature>
<evidence type="ECO:0000256" key="1">
    <source>
        <dbReference type="SAM" id="MobiDB-lite"/>
    </source>
</evidence>
<name>A0A9P8QAF9_WICPI</name>
<proteinExistence type="predicted"/>
<gene>
    <name evidence="3" type="ORF">WICPIJ_001654</name>
</gene>
<reference evidence="3" key="1">
    <citation type="journal article" date="2021" name="Open Biol.">
        <title>Shared evolutionary footprints suggest mitochondrial oxidative damage underlies multiple complex I losses in fungi.</title>
        <authorList>
            <person name="Schikora-Tamarit M.A."/>
            <person name="Marcet-Houben M."/>
            <person name="Nosek J."/>
            <person name="Gabaldon T."/>
        </authorList>
    </citation>
    <scope>NUCLEOTIDE SEQUENCE</scope>
    <source>
        <strain evidence="3">CBS2887</strain>
    </source>
</reference>
<evidence type="ECO:0000313" key="3">
    <source>
        <dbReference type="EMBL" id="KAH3687377.1"/>
    </source>
</evidence>
<feature type="transmembrane region" description="Helical" evidence="2">
    <location>
        <begin position="51"/>
        <end position="72"/>
    </location>
</feature>
<protein>
    <submittedName>
        <fullName evidence="3">Uncharacterized protein</fullName>
    </submittedName>
</protein>
<keyword evidence="2" id="KW-1133">Transmembrane helix</keyword>